<reference evidence="1" key="1">
    <citation type="submission" date="2019-03" db="EMBL/GenBank/DDBJ databases">
        <title>Single cell metagenomics reveals metabolic interactions within the superorganism composed of flagellate Streblomastix strix and complex community of Bacteroidetes bacteria on its surface.</title>
        <authorList>
            <person name="Treitli S.C."/>
            <person name="Kolisko M."/>
            <person name="Husnik F."/>
            <person name="Keeling P."/>
            <person name="Hampl V."/>
        </authorList>
    </citation>
    <scope>NUCLEOTIDE SEQUENCE</scope>
    <source>
        <strain evidence="1">STM</strain>
    </source>
</reference>
<name>A0A5J4RQZ5_9ZZZZ</name>
<proteinExistence type="predicted"/>
<dbReference type="AlphaFoldDB" id="A0A5J4RQZ5"/>
<accession>A0A5J4RQZ5</accession>
<evidence type="ECO:0000313" key="1">
    <source>
        <dbReference type="EMBL" id="KAA6336094.1"/>
    </source>
</evidence>
<dbReference type="EMBL" id="SNRY01000828">
    <property type="protein sequence ID" value="KAA6336094.1"/>
    <property type="molecule type" value="Genomic_DNA"/>
</dbReference>
<protein>
    <submittedName>
        <fullName evidence="1">Uncharacterized protein</fullName>
    </submittedName>
</protein>
<comment type="caution">
    <text evidence="1">The sequence shown here is derived from an EMBL/GenBank/DDBJ whole genome shotgun (WGS) entry which is preliminary data.</text>
</comment>
<organism evidence="1">
    <name type="scientific">termite gut metagenome</name>
    <dbReference type="NCBI Taxonomy" id="433724"/>
    <lineage>
        <taxon>unclassified sequences</taxon>
        <taxon>metagenomes</taxon>
        <taxon>organismal metagenomes</taxon>
    </lineage>
</organism>
<gene>
    <name evidence="1" type="ORF">EZS27_015721</name>
</gene>
<sequence length="47" mass="5415">MTNNCKILLVVLILFGGFVNSTYAQSVEKVVEKATVLYRDEKYEKFI</sequence>